<organism evidence="2 3">
    <name type="scientific">Amphimedon queenslandica</name>
    <name type="common">Sponge</name>
    <dbReference type="NCBI Taxonomy" id="400682"/>
    <lineage>
        <taxon>Eukaryota</taxon>
        <taxon>Metazoa</taxon>
        <taxon>Porifera</taxon>
        <taxon>Demospongiae</taxon>
        <taxon>Heteroscleromorpha</taxon>
        <taxon>Haplosclerida</taxon>
        <taxon>Niphatidae</taxon>
        <taxon>Amphimedon</taxon>
    </lineage>
</organism>
<dbReference type="Gene3D" id="3.10.20.90">
    <property type="entry name" value="Phosphatidylinositol 3-kinase Catalytic Subunit, Chain A, domain 1"/>
    <property type="match status" value="1"/>
</dbReference>
<dbReference type="AlphaFoldDB" id="A0AAN0IYS8"/>
<evidence type="ECO:0000259" key="1">
    <source>
        <dbReference type="Pfam" id="PF00789"/>
    </source>
</evidence>
<evidence type="ECO:0000313" key="2">
    <source>
        <dbReference type="EnsemblMetazoa" id="XP_019849925.1"/>
    </source>
</evidence>
<reference evidence="3" key="1">
    <citation type="journal article" date="2010" name="Nature">
        <title>The Amphimedon queenslandica genome and the evolution of animal complexity.</title>
        <authorList>
            <person name="Srivastava M."/>
            <person name="Simakov O."/>
            <person name="Chapman J."/>
            <person name="Fahey B."/>
            <person name="Gauthier M.E."/>
            <person name="Mitros T."/>
            <person name="Richards G.S."/>
            <person name="Conaco C."/>
            <person name="Dacre M."/>
            <person name="Hellsten U."/>
            <person name="Larroux C."/>
            <person name="Putnam N.H."/>
            <person name="Stanke M."/>
            <person name="Adamska M."/>
            <person name="Darling A."/>
            <person name="Degnan S.M."/>
            <person name="Oakley T.H."/>
            <person name="Plachetzki D.C."/>
            <person name="Zhai Y."/>
            <person name="Adamski M."/>
            <person name="Calcino A."/>
            <person name="Cummins S.F."/>
            <person name="Goodstein D.M."/>
            <person name="Harris C."/>
            <person name="Jackson D.J."/>
            <person name="Leys S.P."/>
            <person name="Shu S."/>
            <person name="Woodcroft B.J."/>
            <person name="Vervoort M."/>
            <person name="Kosik K.S."/>
            <person name="Manning G."/>
            <person name="Degnan B.M."/>
            <person name="Rokhsar D.S."/>
        </authorList>
    </citation>
    <scope>NUCLEOTIDE SEQUENCE [LARGE SCALE GENOMIC DNA]</scope>
</reference>
<evidence type="ECO:0000313" key="3">
    <source>
        <dbReference type="Proteomes" id="UP000007879"/>
    </source>
</evidence>
<dbReference type="Proteomes" id="UP000007879">
    <property type="component" value="Unassembled WGS sequence"/>
</dbReference>
<dbReference type="Pfam" id="PF00789">
    <property type="entry name" value="UBX"/>
    <property type="match status" value="1"/>
</dbReference>
<feature type="domain" description="UBX" evidence="1">
    <location>
        <begin position="1"/>
        <end position="64"/>
    </location>
</feature>
<keyword evidence="3" id="KW-1185">Reference proteome</keyword>
<protein>
    <recommendedName>
        <fullName evidence="1">UBX domain-containing protein</fullName>
    </recommendedName>
</protein>
<name>A0AAN0IYS8_AMPQE</name>
<accession>A0AAN0IYS8</accession>
<dbReference type="RefSeq" id="XP_019849925.1">
    <property type="nucleotide sequence ID" value="XM_019994366.1"/>
</dbReference>
<dbReference type="InterPro" id="IPR001012">
    <property type="entry name" value="UBX_dom"/>
</dbReference>
<proteinExistence type="predicted"/>
<dbReference type="EnsemblMetazoa" id="XM_019994366.1">
    <property type="protein sequence ID" value="XP_019849925.1"/>
    <property type="gene ID" value="LOC109580817"/>
</dbReference>
<reference evidence="2" key="2">
    <citation type="submission" date="2024-06" db="UniProtKB">
        <authorList>
            <consortium name="EnsemblMetazoa"/>
        </authorList>
    </citation>
    <scope>IDENTIFICATION</scope>
</reference>
<dbReference type="KEGG" id="aqu:109580817"/>
<sequence length="130" mass="14932">MTNGTVVNALFQPQDSTKLVYQYVFANTDIGNRFKLCTADVPRQDMFLDDKALSQYGITSPVLLIVEMTEESYFSKGEWITEITKLDSTVDAVFIERVLIIEKESRTKFMKCVLVCSCYWPSYNQAHHLV</sequence>
<dbReference type="GeneID" id="109580817"/>